<evidence type="ECO:0000313" key="1">
    <source>
        <dbReference type="EMBL" id="OBU09833.1"/>
    </source>
</evidence>
<dbReference type="Pfam" id="PF06992">
    <property type="entry name" value="Phage_lambda_P"/>
    <property type="match status" value="1"/>
</dbReference>
<dbReference type="RefSeq" id="WP_067422473.1">
    <property type="nucleotide sequence ID" value="NZ_LZEX01000007.1"/>
</dbReference>
<dbReference type="InterPro" id="IPR009731">
    <property type="entry name" value="P-like"/>
</dbReference>
<evidence type="ECO:0008006" key="3">
    <source>
        <dbReference type="Google" id="ProtNLM"/>
    </source>
</evidence>
<accession>A0A1B8HKS0</accession>
<reference evidence="1 2" key="1">
    <citation type="submission" date="2016-06" db="EMBL/GenBank/DDBJ databases">
        <authorList>
            <person name="Kjaerup R.B."/>
            <person name="Dalgaard T.S."/>
            <person name="Juul-Madsen H.R."/>
        </authorList>
    </citation>
    <scope>NUCLEOTIDE SEQUENCE [LARGE SCALE GENOMIC DNA]</scope>
    <source>
        <strain evidence="1 2">GCSL-Mp3</strain>
    </source>
</reference>
<evidence type="ECO:0000313" key="2">
    <source>
        <dbReference type="Proteomes" id="UP000092247"/>
    </source>
</evidence>
<organism evidence="1 2">
    <name type="scientific">Morganella psychrotolerans</name>
    <dbReference type="NCBI Taxonomy" id="368603"/>
    <lineage>
        <taxon>Bacteria</taxon>
        <taxon>Pseudomonadati</taxon>
        <taxon>Pseudomonadota</taxon>
        <taxon>Gammaproteobacteria</taxon>
        <taxon>Enterobacterales</taxon>
        <taxon>Morganellaceae</taxon>
        <taxon>Morganella</taxon>
    </lineage>
</organism>
<dbReference type="Proteomes" id="UP000092247">
    <property type="component" value="Unassembled WGS sequence"/>
</dbReference>
<proteinExistence type="predicted"/>
<name>A0A1B8HKS0_9GAMM</name>
<comment type="caution">
    <text evidence="1">The sequence shown here is derived from an EMBL/GenBank/DDBJ whole genome shotgun (WGS) entry which is preliminary data.</text>
</comment>
<protein>
    <recommendedName>
        <fullName evidence="3">Replication protein P</fullName>
    </recommendedName>
</protein>
<dbReference type="AlphaFoldDB" id="A0A1B8HKS0"/>
<dbReference type="EMBL" id="LZEX01000007">
    <property type="protein sequence ID" value="OBU09833.1"/>
    <property type="molecule type" value="Genomic_DNA"/>
</dbReference>
<sequence>MKPVSIDAHLKTIQAKGFPASSVVSPEQGAREQLKNFISGQFNDLFTQLCVIFPGFRAAVRTQAEFDEIRRQWVLAMLEGGIHTREQINAGLRLARRQNSDFIPGCGKFVAWCREGIQETSGLPTEDEVMREFDRYCANRGFYPSAEVFPWKSAIMYQIIPEARRRMREYNQTRSEVRNGVKKVLQYWLKRIHGGQQIPLVVAQIENRNRSRPASVSEVLDKDGSYREKGIEMLKEIRQRVLYKGTGRSA</sequence>
<dbReference type="GO" id="GO:0006270">
    <property type="term" value="P:DNA replication initiation"/>
    <property type="evidence" value="ECO:0007669"/>
    <property type="project" value="InterPro"/>
</dbReference>
<gene>
    <name evidence="1" type="ORF">AYY17_17685</name>
</gene>